<dbReference type="Pfam" id="PF03629">
    <property type="entry name" value="SASA"/>
    <property type="match status" value="1"/>
</dbReference>
<name>A0ABT8WJV2_9FLAO</name>
<feature type="domain" description="BD-FAE-like" evidence="3">
    <location>
        <begin position="64"/>
        <end position="170"/>
    </location>
</feature>
<feature type="domain" description="Sialate O-acetylesterase" evidence="2">
    <location>
        <begin position="312"/>
        <end position="536"/>
    </location>
</feature>
<protein>
    <submittedName>
        <fullName evidence="4">Sialate O-acetylesterase</fullName>
    </submittedName>
</protein>
<dbReference type="SUPFAM" id="SSF52266">
    <property type="entry name" value="SGNH hydrolase"/>
    <property type="match status" value="1"/>
</dbReference>
<evidence type="ECO:0000313" key="5">
    <source>
        <dbReference type="Proteomes" id="UP001176806"/>
    </source>
</evidence>
<dbReference type="InterPro" id="IPR052940">
    <property type="entry name" value="Carb_Esterase_6"/>
</dbReference>
<dbReference type="Gene3D" id="3.40.50.1110">
    <property type="entry name" value="SGNH hydrolase"/>
    <property type="match status" value="1"/>
</dbReference>
<dbReference type="SUPFAM" id="SSF53474">
    <property type="entry name" value="alpha/beta-Hydrolases"/>
    <property type="match status" value="1"/>
</dbReference>
<keyword evidence="1" id="KW-0378">Hydrolase</keyword>
<gene>
    <name evidence="4" type="ORF">Q4Q40_04510</name>
</gene>
<reference evidence="4" key="1">
    <citation type="submission" date="2023-07" db="EMBL/GenBank/DDBJ databases">
        <title>Two novel species in the genus Flavivirga.</title>
        <authorList>
            <person name="Kwon K."/>
        </authorList>
    </citation>
    <scope>NUCLEOTIDE SEQUENCE</scope>
    <source>
        <strain evidence="4">KACC 14158</strain>
    </source>
</reference>
<dbReference type="PANTHER" id="PTHR31988:SF19">
    <property type="entry name" value="9-O-ACETYL-N-ACETYLNEURAMINIC ACID DEACETYLASE-RELATED"/>
    <property type="match status" value="1"/>
</dbReference>
<dbReference type="InterPro" id="IPR005181">
    <property type="entry name" value="SASA"/>
</dbReference>
<dbReference type="Proteomes" id="UP001176806">
    <property type="component" value="Unassembled WGS sequence"/>
</dbReference>
<dbReference type="InterPro" id="IPR049492">
    <property type="entry name" value="BD-FAE-like_dom"/>
</dbReference>
<sequence>MKPIFIAISIFFSCLISAQTKEEVLYLWPNEVPGEKEPKHEPVQTDNTSGDVIRLTNITNPSLTVFKPEKSNDSKAAVVVSPGGGYSILAANKEGYEIAEWLNTLGYTAFVLQYRVPKKRKGALQDIQRAIRTVRSKASVYNLDPRKIGVLGFSAGGHLSALASTSYKKDAYPKIDAIDKLSSRPNFSMLIYPAYLDKGENKSISPELEINKNTPPFFIFGTMDDRYGNSPLVMATALRNKKIPVALHMLSEGGHGYGLRKGNIAAETWPGLAEIWLNKMVKSRALAKYERTINFPQVAESPKKIPKKKDVWVFMMAGQSNMAGRGFVEPQDTIPSKRILTINKENDIILAKEPLHFYEPNMGGLDSGLSFAKSLLKDIPENVSILLIPTAVGGSSINKWVNDSVHRGVKLLSNFKEKVVLAKKYGTVKGILWHQGESDANKKTIPQYNKNVAILFKAFRKSVGNKTLPILMGELGSYSKKKESWIAINNIINKHASKDKYISVVKTSDFKDKGDKVHFNSEGQRMMGKRFAEAYIELIKPKNK</sequence>
<dbReference type="Gene3D" id="3.40.50.1820">
    <property type="entry name" value="alpha/beta hydrolase"/>
    <property type="match status" value="1"/>
</dbReference>
<proteinExistence type="predicted"/>
<accession>A0ABT8WJV2</accession>
<evidence type="ECO:0000313" key="4">
    <source>
        <dbReference type="EMBL" id="MDO5973439.1"/>
    </source>
</evidence>
<comment type="caution">
    <text evidence="4">The sequence shown here is derived from an EMBL/GenBank/DDBJ whole genome shotgun (WGS) entry which is preliminary data.</text>
</comment>
<dbReference type="InterPro" id="IPR036514">
    <property type="entry name" value="SGNH_hydro_sf"/>
</dbReference>
<dbReference type="RefSeq" id="WP_303300525.1">
    <property type="nucleotide sequence ID" value="NZ_BAABDA010000042.1"/>
</dbReference>
<evidence type="ECO:0000259" key="3">
    <source>
        <dbReference type="Pfam" id="PF20434"/>
    </source>
</evidence>
<dbReference type="InterPro" id="IPR029058">
    <property type="entry name" value="AB_hydrolase_fold"/>
</dbReference>
<dbReference type="Pfam" id="PF20434">
    <property type="entry name" value="BD-FAE"/>
    <property type="match status" value="1"/>
</dbReference>
<evidence type="ECO:0000256" key="1">
    <source>
        <dbReference type="ARBA" id="ARBA00022801"/>
    </source>
</evidence>
<evidence type="ECO:0000259" key="2">
    <source>
        <dbReference type="Pfam" id="PF03629"/>
    </source>
</evidence>
<dbReference type="EMBL" id="JAUOEL010000001">
    <property type="protein sequence ID" value="MDO5973439.1"/>
    <property type="molecule type" value="Genomic_DNA"/>
</dbReference>
<organism evidence="4 5">
    <name type="scientific">Flavivirga jejuensis</name>
    <dbReference type="NCBI Taxonomy" id="870487"/>
    <lineage>
        <taxon>Bacteria</taxon>
        <taxon>Pseudomonadati</taxon>
        <taxon>Bacteroidota</taxon>
        <taxon>Flavobacteriia</taxon>
        <taxon>Flavobacteriales</taxon>
        <taxon>Flavobacteriaceae</taxon>
        <taxon>Flavivirga</taxon>
    </lineage>
</organism>
<dbReference type="PANTHER" id="PTHR31988">
    <property type="entry name" value="ESTERASE, PUTATIVE (DUF303)-RELATED"/>
    <property type="match status" value="1"/>
</dbReference>
<keyword evidence="5" id="KW-1185">Reference proteome</keyword>